<proteinExistence type="predicted"/>
<sequence>MIKNWAAGIYADGAETMISQLKTALSLVKIRARMGTLSGTEGLISPHHLCGSQA</sequence>
<dbReference type="EMBL" id="UINC01001746">
    <property type="protein sequence ID" value="SUZ87920.1"/>
    <property type="molecule type" value="Genomic_DNA"/>
</dbReference>
<organism evidence="1">
    <name type="scientific">marine metagenome</name>
    <dbReference type="NCBI Taxonomy" id="408172"/>
    <lineage>
        <taxon>unclassified sequences</taxon>
        <taxon>metagenomes</taxon>
        <taxon>ecological metagenomes</taxon>
    </lineage>
</organism>
<dbReference type="AlphaFoldDB" id="A0A381R8J1"/>
<name>A0A381R8J1_9ZZZZ</name>
<reference evidence="1" key="1">
    <citation type="submission" date="2018-05" db="EMBL/GenBank/DDBJ databases">
        <authorList>
            <person name="Lanie J.A."/>
            <person name="Ng W.-L."/>
            <person name="Kazmierczak K.M."/>
            <person name="Andrzejewski T.M."/>
            <person name="Davidsen T.M."/>
            <person name="Wayne K.J."/>
            <person name="Tettelin H."/>
            <person name="Glass J.I."/>
            <person name="Rusch D."/>
            <person name="Podicherti R."/>
            <person name="Tsui H.-C.T."/>
            <person name="Winkler M.E."/>
        </authorList>
    </citation>
    <scope>NUCLEOTIDE SEQUENCE</scope>
</reference>
<accession>A0A381R8J1</accession>
<gene>
    <name evidence="1" type="ORF">METZ01_LOCUS40774</name>
</gene>
<protein>
    <submittedName>
        <fullName evidence="1">Uncharacterized protein</fullName>
    </submittedName>
</protein>
<evidence type="ECO:0000313" key="1">
    <source>
        <dbReference type="EMBL" id="SUZ87920.1"/>
    </source>
</evidence>